<keyword evidence="1" id="KW-0472">Membrane</keyword>
<protein>
    <submittedName>
        <fullName evidence="2">Uncharacterized protein</fullName>
    </submittedName>
</protein>
<reference evidence="2 3" key="1">
    <citation type="journal article" date="2015" name="Genome Announc.">
        <title>Expanding the biotechnology potential of lactobacilli through comparative genomics of 213 strains and associated genera.</title>
        <authorList>
            <person name="Sun Z."/>
            <person name="Harris H.M."/>
            <person name="McCann A."/>
            <person name="Guo C."/>
            <person name="Argimon S."/>
            <person name="Zhang W."/>
            <person name="Yang X."/>
            <person name="Jeffery I.B."/>
            <person name="Cooney J.C."/>
            <person name="Kagawa T.F."/>
            <person name="Liu W."/>
            <person name="Song Y."/>
            <person name="Salvetti E."/>
            <person name="Wrobel A."/>
            <person name="Rasinkangas P."/>
            <person name="Parkhill J."/>
            <person name="Rea M.C."/>
            <person name="O'Sullivan O."/>
            <person name="Ritari J."/>
            <person name="Douillard F.P."/>
            <person name="Paul Ross R."/>
            <person name="Yang R."/>
            <person name="Briner A.E."/>
            <person name="Felis G.E."/>
            <person name="de Vos W.M."/>
            <person name="Barrangou R."/>
            <person name="Klaenhammer T.R."/>
            <person name="Caufield P.W."/>
            <person name="Cui Y."/>
            <person name="Zhang H."/>
            <person name="O'Toole P.W."/>
        </authorList>
    </citation>
    <scope>NUCLEOTIDE SEQUENCE [LARGE SCALE GENOMIC DNA]</scope>
    <source>
        <strain evidence="2 3">DSM 20534</strain>
    </source>
</reference>
<gene>
    <name evidence="2" type="ORF">FC62_GL000868</name>
</gene>
<accession>A0A0R1GVP2</accession>
<keyword evidence="3" id="KW-1185">Reference proteome</keyword>
<comment type="caution">
    <text evidence="2">The sequence shown here is derived from an EMBL/GenBank/DDBJ whole genome shotgun (WGS) entry which is preliminary data.</text>
</comment>
<evidence type="ECO:0000313" key="3">
    <source>
        <dbReference type="Proteomes" id="UP000050909"/>
    </source>
</evidence>
<dbReference type="AlphaFoldDB" id="A0A0R1GVP2"/>
<dbReference type="RefSeq" id="WP_054746478.1">
    <property type="nucleotide sequence ID" value="NZ_AZCV01000002.1"/>
</dbReference>
<dbReference type="EMBL" id="AZCV01000002">
    <property type="protein sequence ID" value="KRK38096.1"/>
    <property type="molecule type" value="Genomic_DNA"/>
</dbReference>
<name>A0A0R1GVP2_9LACO</name>
<keyword evidence="1" id="KW-1133">Transmembrane helix</keyword>
<evidence type="ECO:0000256" key="1">
    <source>
        <dbReference type="SAM" id="Phobius"/>
    </source>
</evidence>
<feature type="transmembrane region" description="Helical" evidence="1">
    <location>
        <begin position="6"/>
        <end position="26"/>
    </location>
</feature>
<dbReference type="PATRIC" id="fig|1423722.3.peg.885"/>
<sequence>MSQTLEYIYMIIGGVIGVLAIAATLLRRPRVGDSRVDRFYKRKITQQAWVMGSILFIGWLVLTYMVVIK</sequence>
<keyword evidence="1" id="KW-0812">Transmembrane</keyword>
<evidence type="ECO:0000313" key="2">
    <source>
        <dbReference type="EMBL" id="KRK38096.1"/>
    </source>
</evidence>
<feature type="transmembrane region" description="Helical" evidence="1">
    <location>
        <begin position="47"/>
        <end position="67"/>
    </location>
</feature>
<organism evidence="2 3">
    <name type="scientific">Amylolactobacillus amylotrophicus DSM 20534</name>
    <dbReference type="NCBI Taxonomy" id="1423722"/>
    <lineage>
        <taxon>Bacteria</taxon>
        <taxon>Bacillati</taxon>
        <taxon>Bacillota</taxon>
        <taxon>Bacilli</taxon>
        <taxon>Lactobacillales</taxon>
        <taxon>Lactobacillaceae</taxon>
        <taxon>Amylolactobacillus</taxon>
    </lineage>
</organism>
<proteinExistence type="predicted"/>
<dbReference type="Proteomes" id="UP000050909">
    <property type="component" value="Unassembled WGS sequence"/>
</dbReference>